<organism evidence="2 3">
    <name type="scientific">Donghicola tyrosinivorans</name>
    <dbReference type="NCBI Taxonomy" id="1652492"/>
    <lineage>
        <taxon>Bacteria</taxon>
        <taxon>Pseudomonadati</taxon>
        <taxon>Pseudomonadota</taxon>
        <taxon>Alphaproteobacteria</taxon>
        <taxon>Rhodobacterales</taxon>
        <taxon>Roseobacteraceae</taxon>
        <taxon>Donghicola</taxon>
    </lineage>
</organism>
<name>A0A2T0WWU5_9RHOB</name>
<dbReference type="InterPro" id="IPR019734">
    <property type="entry name" value="TPR_rpt"/>
</dbReference>
<reference evidence="2 3" key="1">
    <citation type="submission" date="2018-03" db="EMBL/GenBank/DDBJ databases">
        <title>Genomic Encyclopedia of Archaeal and Bacterial Type Strains, Phase II (KMG-II): from individual species to whole genera.</title>
        <authorList>
            <person name="Goeker M."/>
        </authorList>
    </citation>
    <scope>NUCLEOTIDE SEQUENCE [LARGE SCALE GENOMIC DNA]</scope>
    <source>
        <strain evidence="2 3">DSM 100212</strain>
    </source>
</reference>
<keyword evidence="3" id="KW-1185">Reference proteome</keyword>
<evidence type="ECO:0000313" key="3">
    <source>
        <dbReference type="Proteomes" id="UP000238392"/>
    </source>
</evidence>
<keyword evidence="1" id="KW-0802">TPR repeat</keyword>
<dbReference type="OrthoDB" id="9815010at2"/>
<dbReference type="SMART" id="SM00028">
    <property type="entry name" value="TPR"/>
    <property type="match status" value="3"/>
</dbReference>
<dbReference type="EMBL" id="PVTQ01000004">
    <property type="protein sequence ID" value="PRY91172.1"/>
    <property type="molecule type" value="Genomic_DNA"/>
</dbReference>
<dbReference type="Gene3D" id="1.25.40.10">
    <property type="entry name" value="Tetratricopeptide repeat domain"/>
    <property type="match status" value="1"/>
</dbReference>
<evidence type="ECO:0000256" key="1">
    <source>
        <dbReference type="PROSITE-ProRule" id="PRU00339"/>
    </source>
</evidence>
<dbReference type="AlphaFoldDB" id="A0A2T0WWU5"/>
<comment type="caution">
    <text evidence="2">The sequence shown here is derived from an EMBL/GenBank/DDBJ whole genome shotgun (WGS) entry which is preliminary data.</text>
</comment>
<sequence length="186" mass="20795">MVTREHILKLVVAAAIFPVLFSLPIRAEEDRTAELLERLKRADVNGSQIIAEDLLLLWSRSGSPSMDLLLKRGRDAMAADKLPEALDHFTALTDHAPDFAEGWMARATVLYRLEYYGAAMHDLRQTLALNPNHFAALFGAGVIAYETGRPELADQFFAAVATIHPHFEDLSRLRQEIDKEAGRTDL</sequence>
<dbReference type="InterPro" id="IPR011990">
    <property type="entry name" value="TPR-like_helical_dom_sf"/>
</dbReference>
<feature type="repeat" description="TPR" evidence="1">
    <location>
        <begin position="100"/>
        <end position="133"/>
    </location>
</feature>
<evidence type="ECO:0000313" key="2">
    <source>
        <dbReference type="EMBL" id="PRY91172.1"/>
    </source>
</evidence>
<dbReference type="SUPFAM" id="SSF48452">
    <property type="entry name" value="TPR-like"/>
    <property type="match status" value="1"/>
</dbReference>
<proteinExistence type="predicted"/>
<accession>A0A2T0WWU5</accession>
<dbReference type="PROSITE" id="PS50005">
    <property type="entry name" value="TPR"/>
    <property type="match status" value="1"/>
</dbReference>
<dbReference type="Proteomes" id="UP000238392">
    <property type="component" value="Unassembled WGS sequence"/>
</dbReference>
<dbReference type="Pfam" id="PF13432">
    <property type="entry name" value="TPR_16"/>
    <property type="match status" value="1"/>
</dbReference>
<gene>
    <name evidence="2" type="ORF">CLV74_104190</name>
</gene>
<protein>
    <submittedName>
        <fullName evidence="2">Tetratricopeptide repeat protein</fullName>
    </submittedName>
</protein>